<dbReference type="EMBL" id="BEXB01000022">
    <property type="protein sequence ID" value="GAY77164.1"/>
    <property type="molecule type" value="Genomic_DNA"/>
</dbReference>
<evidence type="ECO:0000313" key="1">
    <source>
        <dbReference type="EMBL" id="GAY77164.1"/>
    </source>
</evidence>
<protein>
    <submittedName>
        <fullName evidence="1">Uncharacterized protein</fullName>
    </submittedName>
</protein>
<accession>A0A4Y1ZDZ1</accession>
<dbReference type="Proteomes" id="UP000319716">
    <property type="component" value="Unassembled WGS sequence"/>
</dbReference>
<evidence type="ECO:0000313" key="2">
    <source>
        <dbReference type="Proteomes" id="UP000319716"/>
    </source>
</evidence>
<proteinExistence type="predicted"/>
<organism evidence="1 2">
    <name type="scientific">Sporolactobacillus inulinus</name>
    <dbReference type="NCBI Taxonomy" id="2078"/>
    <lineage>
        <taxon>Bacteria</taxon>
        <taxon>Bacillati</taxon>
        <taxon>Bacillota</taxon>
        <taxon>Bacilli</taxon>
        <taxon>Bacillales</taxon>
        <taxon>Sporolactobacillaceae</taxon>
        <taxon>Sporolactobacillus</taxon>
    </lineage>
</organism>
<name>A0A4Y1ZDZ1_9BACL</name>
<comment type="caution">
    <text evidence="1">The sequence shown here is derived from an EMBL/GenBank/DDBJ whole genome shotgun (WGS) entry which is preliminary data.</text>
</comment>
<dbReference type="AlphaFoldDB" id="A0A4Y1ZDZ1"/>
<dbReference type="InterPro" id="IPR009910">
    <property type="entry name" value="DUF1450"/>
</dbReference>
<gene>
    <name evidence="1" type="ORF">NBRC111894_2718</name>
</gene>
<reference evidence="1 2" key="1">
    <citation type="submission" date="2017-11" db="EMBL/GenBank/DDBJ databases">
        <title>Draft Genome Sequence of Sporolactobacillus inulinus NBRC 111894 Isolated from Koso, a Japanese Sugar-Vegetable Fermented Beverage.</title>
        <authorList>
            <person name="Chiou T.Y."/>
            <person name="Oshima K."/>
            <person name="Suda W."/>
            <person name="Hattori M."/>
            <person name="Takahashi T."/>
        </authorList>
    </citation>
    <scope>NUCLEOTIDE SEQUENCE [LARGE SCALE GENOMIC DNA]</scope>
    <source>
        <strain evidence="1 2">NBRC111894</strain>
    </source>
</reference>
<dbReference type="Pfam" id="PF07293">
    <property type="entry name" value="DUF1450"/>
    <property type="match status" value="1"/>
</dbReference>
<sequence>MCSLKPFAIVNGRRVFANTIDACLEKIEHRVNEELKALQ</sequence>